<protein>
    <recommendedName>
        <fullName evidence="5">Ankyrin repeat domain-containing protein 40</fullName>
    </recommendedName>
</protein>
<dbReference type="SUPFAM" id="SSF48403">
    <property type="entry name" value="Ankyrin repeat"/>
    <property type="match status" value="1"/>
</dbReference>
<keyword evidence="1" id="KW-0040">ANK repeat</keyword>
<dbReference type="Gene3D" id="1.25.40.20">
    <property type="entry name" value="Ankyrin repeat-containing domain"/>
    <property type="match status" value="1"/>
</dbReference>
<dbReference type="EMBL" id="CAJOBC010000391">
    <property type="protein sequence ID" value="CAF3580565.1"/>
    <property type="molecule type" value="Genomic_DNA"/>
</dbReference>
<dbReference type="EMBL" id="CAJNOQ010000391">
    <property type="protein sequence ID" value="CAF0795976.1"/>
    <property type="molecule type" value="Genomic_DNA"/>
</dbReference>
<accession>A0A813SJG7</accession>
<proteinExistence type="predicted"/>
<organism evidence="2 4">
    <name type="scientific">Didymodactylos carnosus</name>
    <dbReference type="NCBI Taxonomy" id="1234261"/>
    <lineage>
        <taxon>Eukaryota</taxon>
        <taxon>Metazoa</taxon>
        <taxon>Spiralia</taxon>
        <taxon>Gnathifera</taxon>
        <taxon>Rotifera</taxon>
        <taxon>Eurotatoria</taxon>
        <taxon>Bdelloidea</taxon>
        <taxon>Philodinida</taxon>
        <taxon>Philodinidae</taxon>
        <taxon>Didymodactylos</taxon>
    </lineage>
</organism>
<name>A0A813SJG7_9BILA</name>
<dbReference type="InterPro" id="IPR036770">
    <property type="entry name" value="Ankyrin_rpt-contain_sf"/>
</dbReference>
<reference evidence="2" key="1">
    <citation type="submission" date="2021-02" db="EMBL/GenBank/DDBJ databases">
        <authorList>
            <person name="Nowell W R."/>
        </authorList>
    </citation>
    <scope>NUCLEOTIDE SEQUENCE</scope>
</reference>
<keyword evidence="4" id="KW-1185">Reference proteome</keyword>
<feature type="repeat" description="ANK" evidence="1">
    <location>
        <begin position="2"/>
        <end position="34"/>
    </location>
</feature>
<evidence type="ECO:0000256" key="1">
    <source>
        <dbReference type="PROSITE-ProRule" id="PRU00023"/>
    </source>
</evidence>
<sequence length="200" mass="23174">MNGWTCLHWAVKRSHVNVVKFLLDHGADKNSEAFDNTKPIQYCTNEFIQKLLIDDLSSSNTYKPAVSNLSIVPNYLRHPQFPYLQNPLTKESSFNSNNHCTTQDAEEKSVHPSSNEIILLCRIADGEEQDFVEFEFDKTKCSNDKLDCLYVRLLSTICDEMNIELKMIKKIRKLPSILIRNDKDVERLKSYQMLEIILNS</sequence>
<dbReference type="PANTHER" id="PTHR24192">
    <property type="entry name" value="ANKYRIN REPEAT DOMAIN 40"/>
    <property type="match status" value="1"/>
</dbReference>
<dbReference type="AlphaFoldDB" id="A0A813SJG7"/>
<comment type="caution">
    <text evidence="2">The sequence shown here is derived from an EMBL/GenBank/DDBJ whole genome shotgun (WGS) entry which is preliminary data.</text>
</comment>
<evidence type="ECO:0000313" key="2">
    <source>
        <dbReference type="EMBL" id="CAF0795976.1"/>
    </source>
</evidence>
<dbReference type="OrthoDB" id="194358at2759"/>
<dbReference type="Proteomes" id="UP000681722">
    <property type="component" value="Unassembled WGS sequence"/>
</dbReference>
<gene>
    <name evidence="2" type="ORF">GPM918_LOCUS3254</name>
    <name evidence="3" type="ORF">SRO942_LOCUS3254</name>
</gene>
<dbReference type="SMART" id="SM00248">
    <property type="entry name" value="ANK"/>
    <property type="match status" value="1"/>
</dbReference>
<dbReference type="PANTHER" id="PTHR24192:SF2">
    <property type="entry name" value="ANKRD40 C-TERMINAL-LIKE PROTEIN-RELATED"/>
    <property type="match status" value="1"/>
</dbReference>
<evidence type="ECO:0000313" key="3">
    <source>
        <dbReference type="EMBL" id="CAF3580565.1"/>
    </source>
</evidence>
<evidence type="ECO:0008006" key="5">
    <source>
        <dbReference type="Google" id="ProtNLM"/>
    </source>
</evidence>
<dbReference type="PROSITE" id="PS50297">
    <property type="entry name" value="ANK_REP_REGION"/>
    <property type="match status" value="1"/>
</dbReference>
<dbReference type="PROSITE" id="PS50088">
    <property type="entry name" value="ANK_REPEAT"/>
    <property type="match status" value="1"/>
</dbReference>
<dbReference type="InterPro" id="IPR002110">
    <property type="entry name" value="Ankyrin_rpt"/>
</dbReference>
<dbReference type="InterPro" id="IPR039195">
    <property type="entry name" value="ANKRD40"/>
</dbReference>
<dbReference type="Proteomes" id="UP000663829">
    <property type="component" value="Unassembled WGS sequence"/>
</dbReference>
<dbReference type="Pfam" id="PF00023">
    <property type="entry name" value="Ank"/>
    <property type="match status" value="1"/>
</dbReference>
<evidence type="ECO:0000313" key="4">
    <source>
        <dbReference type="Proteomes" id="UP000663829"/>
    </source>
</evidence>